<keyword evidence="2" id="KW-1185">Reference proteome</keyword>
<accession>A0A062TZG7</accession>
<dbReference type="EMBL" id="AWFF01000087">
    <property type="protein sequence ID" value="KCZ51432.1"/>
    <property type="molecule type" value="Genomic_DNA"/>
</dbReference>
<dbReference type="AlphaFoldDB" id="A0A062TZG7"/>
<evidence type="ECO:0000313" key="2">
    <source>
        <dbReference type="Proteomes" id="UP000027037"/>
    </source>
</evidence>
<comment type="caution">
    <text evidence="1">The sequence shown here is derived from an EMBL/GenBank/DDBJ whole genome shotgun (WGS) entry which is preliminary data.</text>
</comment>
<evidence type="ECO:0000313" key="1">
    <source>
        <dbReference type="EMBL" id="KCZ51432.1"/>
    </source>
</evidence>
<name>A0A062TZG7_9PROT</name>
<dbReference type="Proteomes" id="UP000027037">
    <property type="component" value="Unassembled WGS sequence"/>
</dbReference>
<organism evidence="1 2">
    <name type="scientific">Hyphomonas beringensis</name>
    <dbReference type="NCBI Taxonomy" id="1280946"/>
    <lineage>
        <taxon>Bacteria</taxon>
        <taxon>Pseudomonadati</taxon>
        <taxon>Pseudomonadota</taxon>
        <taxon>Alphaproteobacteria</taxon>
        <taxon>Hyphomonadales</taxon>
        <taxon>Hyphomonadaceae</taxon>
        <taxon>Hyphomonas</taxon>
    </lineage>
</organism>
<dbReference type="RefSeq" id="WP_034799105.1">
    <property type="nucleotide sequence ID" value="NZ_AWFF01000087.1"/>
</dbReference>
<gene>
    <name evidence="1" type="ORF">HY29_06080</name>
</gene>
<proteinExistence type="predicted"/>
<protein>
    <submittedName>
        <fullName evidence="1">Uncharacterized protein</fullName>
    </submittedName>
</protein>
<reference evidence="1 2" key="1">
    <citation type="journal article" date="2014" name="Antonie Van Leeuwenhoek">
        <title>Hyphomonas beringensis sp. nov. and Hyphomonas chukchiensis sp. nov., isolated from surface seawater of the Bering Sea and Chukchi Sea.</title>
        <authorList>
            <person name="Li C."/>
            <person name="Lai Q."/>
            <person name="Li G."/>
            <person name="Dong C."/>
            <person name="Wang J."/>
            <person name="Liao Y."/>
            <person name="Shao Z."/>
        </authorList>
    </citation>
    <scope>NUCLEOTIDE SEQUENCE [LARGE SCALE GENOMIC DNA]</scope>
    <source>
        <strain evidence="1 2">25B14_1</strain>
    </source>
</reference>
<sequence>MSEAADSQTIGALHKIGTHDLLSHLCDFADVVLNGFSAALQEIQPLSHDLVTMDWQIFAYFIRISGQPCLRYHEDEYPFMMNSCSS</sequence>